<dbReference type="Pfam" id="PF01475">
    <property type="entry name" value="FUR"/>
    <property type="match status" value="1"/>
</dbReference>
<dbReference type="EMBL" id="JBBLZC010000020">
    <property type="protein sequence ID" value="MEK0084929.1"/>
    <property type="molecule type" value="Genomic_DNA"/>
</dbReference>
<evidence type="ECO:0000313" key="2">
    <source>
        <dbReference type="EMBL" id="MEK0084929.1"/>
    </source>
</evidence>
<dbReference type="NCBIfam" id="NF045677">
    <property type="entry name" value="FeRespRegIrr"/>
    <property type="match status" value="1"/>
</dbReference>
<dbReference type="Gene3D" id="1.10.10.10">
    <property type="entry name" value="Winged helix-like DNA-binding domain superfamily/Winged helix DNA-binding domain"/>
    <property type="match status" value="1"/>
</dbReference>
<proteinExistence type="inferred from homology"/>
<dbReference type="PANTHER" id="PTHR33202:SF7">
    <property type="entry name" value="FERRIC UPTAKE REGULATION PROTEIN"/>
    <property type="match status" value="1"/>
</dbReference>
<keyword evidence="1" id="KW-0862">Zinc</keyword>
<comment type="similarity">
    <text evidence="1">Belongs to the Fur family.</text>
</comment>
<dbReference type="NCBIfam" id="NF045678">
    <property type="entry name" value="TransRegIrrA"/>
    <property type="match status" value="1"/>
</dbReference>
<dbReference type="SUPFAM" id="SSF46785">
    <property type="entry name" value="Winged helix' DNA-binding domain"/>
    <property type="match status" value="1"/>
</dbReference>
<dbReference type="PANTHER" id="PTHR33202">
    <property type="entry name" value="ZINC UPTAKE REGULATION PROTEIN"/>
    <property type="match status" value="1"/>
</dbReference>
<dbReference type="CDD" id="cd07153">
    <property type="entry name" value="Fur_like"/>
    <property type="match status" value="1"/>
</dbReference>
<comment type="caution">
    <text evidence="2">The sequence shown here is derived from an EMBL/GenBank/DDBJ whole genome shotgun (WGS) entry which is preliminary data.</text>
</comment>
<evidence type="ECO:0000256" key="1">
    <source>
        <dbReference type="RuleBase" id="RU364037"/>
    </source>
</evidence>
<keyword evidence="3" id="KW-1185">Reference proteome</keyword>
<organism evidence="2 3">
    <name type="scientific">Benzoatithermus flavus</name>
    <dbReference type="NCBI Taxonomy" id="3108223"/>
    <lineage>
        <taxon>Bacteria</taxon>
        <taxon>Pseudomonadati</taxon>
        <taxon>Pseudomonadota</taxon>
        <taxon>Alphaproteobacteria</taxon>
        <taxon>Geminicoccales</taxon>
        <taxon>Geminicoccaceae</taxon>
        <taxon>Benzoatithermus</taxon>
    </lineage>
</organism>
<evidence type="ECO:0000313" key="3">
    <source>
        <dbReference type="Proteomes" id="UP001375743"/>
    </source>
</evidence>
<keyword evidence="1" id="KW-0479">Metal-binding</keyword>
<gene>
    <name evidence="2" type="primary">irrA</name>
    <name evidence="1" type="synonym">fur</name>
    <name evidence="2" type="ORF">U1T56_17385</name>
</gene>
<keyword evidence="1" id="KW-0804">Transcription</keyword>
<sequence length="158" mass="17328">MLTNRPTFTAVRKLKESGLRPTRQRIALARLLLEGGPRHVTAEELFQEARAAGIPVSLATVYNTLHQFTAAGLMTEVVAGSGQSYFDTNPTSHYHYFDKSTGEIIDVPEDAIRFERLPEPPPGKVIDRIDVVVRIRSVRAPAPAARPTPAEEAGEPEA</sequence>
<keyword evidence="1" id="KW-0678">Repressor</keyword>
<dbReference type="Proteomes" id="UP001375743">
    <property type="component" value="Unassembled WGS sequence"/>
</dbReference>
<comment type="subcellular location">
    <subcellularLocation>
        <location evidence="1">Cytoplasm</location>
    </subcellularLocation>
</comment>
<keyword evidence="1" id="KW-0805">Transcription regulation</keyword>
<dbReference type="RefSeq" id="WP_418160779.1">
    <property type="nucleotide sequence ID" value="NZ_JBBLZC010000020.1"/>
</dbReference>
<reference evidence="2 3" key="1">
    <citation type="submission" date="2024-01" db="EMBL/GenBank/DDBJ databases">
        <title>Multi-omics insights into the function and evolution of sodium benzoate biodegradation pathways in Benzoatithermus flavus gen. nov., sp. nov. from hot spring.</title>
        <authorList>
            <person name="Hu C.-J."/>
            <person name="Li W.-J."/>
        </authorList>
    </citation>
    <scope>NUCLEOTIDE SEQUENCE [LARGE SCALE GENOMIC DNA]</scope>
    <source>
        <strain evidence="2 3">SYSU G07066</strain>
    </source>
</reference>
<keyword evidence="1" id="KW-0408">Iron</keyword>
<dbReference type="InterPro" id="IPR036388">
    <property type="entry name" value="WH-like_DNA-bd_sf"/>
</dbReference>
<accession>A0ABU8XX55</accession>
<name>A0ABU8XX55_9PROT</name>
<dbReference type="InterPro" id="IPR036390">
    <property type="entry name" value="WH_DNA-bd_sf"/>
</dbReference>
<keyword evidence="1" id="KW-0238">DNA-binding</keyword>
<protein>
    <recommendedName>
        <fullName evidence="1">Ferric uptake regulation protein</fullName>
    </recommendedName>
</protein>
<comment type="subunit">
    <text evidence="1">Homodimer.</text>
</comment>
<keyword evidence="1" id="KW-0963">Cytoplasm</keyword>
<dbReference type="InterPro" id="IPR002481">
    <property type="entry name" value="FUR"/>
</dbReference>